<comment type="caution">
    <text evidence="7">The sequence shown here is derived from an EMBL/GenBank/DDBJ whole genome shotgun (WGS) entry which is preliminary data.</text>
</comment>
<feature type="transmembrane region" description="Helical" evidence="5">
    <location>
        <begin position="111"/>
        <end position="135"/>
    </location>
</feature>
<dbReference type="InterPro" id="IPR007568">
    <property type="entry name" value="RTA1"/>
</dbReference>
<feature type="signal peptide" evidence="6">
    <location>
        <begin position="1"/>
        <end position="25"/>
    </location>
</feature>
<evidence type="ECO:0008006" key="9">
    <source>
        <dbReference type="Google" id="ProtNLM"/>
    </source>
</evidence>
<reference evidence="7 8" key="1">
    <citation type="submission" date="2016-06" db="EMBL/GenBank/DDBJ databases">
        <title>Evolution of pathogenesis and genome organization in the Tremellales.</title>
        <authorList>
            <person name="Cuomo C."/>
            <person name="Litvintseva A."/>
            <person name="Heitman J."/>
            <person name="Chen Y."/>
            <person name="Sun S."/>
            <person name="Springer D."/>
            <person name="Dromer F."/>
            <person name="Young S."/>
            <person name="Zeng Q."/>
            <person name="Chapman S."/>
            <person name="Gujja S."/>
            <person name="Saif S."/>
            <person name="Birren B."/>
        </authorList>
    </citation>
    <scope>NUCLEOTIDE SEQUENCE [LARGE SCALE GENOMIC DNA]</scope>
    <source>
        <strain evidence="7 8">CBS 6039</strain>
    </source>
</reference>
<dbReference type="Pfam" id="PF04479">
    <property type="entry name" value="RTA1"/>
    <property type="match status" value="1"/>
</dbReference>
<keyword evidence="6" id="KW-0732">Signal</keyword>
<name>A0A1E3I9H9_9TREE</name>
<dbReference type="AlphaFoldDB" id="A0A1E3I9H9"/>
<feature type="transmembrane region" description="Helical" evidence="5">
    <location>
        <begin position="192"/>
        <end position="214"/>
    </location>
</feature>
<feature type="transmembrane region" description="Helical" evidence="5">
    <location>
        <begin position="271"/>
        <end position="290"/>
    </location>
</feature>
<accession>A0A1E3I9H9</accession>
<evidence type="ECO:0000256" key="1">
    <source>
        <dbReference type="ARBA" id="ARBA00004141"/>
    </source>
</evidence>
<keyword evidence="8" id="KW-1185">Reference proteome</keyword>
<evidence type="ECO:0000256" key="6">
    <source>
        <dbReference type="SAM" id="SignalP"/>
    </source>
</evidence>
<evidence type="ECO:0000256" key="5">
    <source>
        <dbReference type="SAM" id="Phobius"/>
    </source>
</evidence>
<dbReference type="RefSeq" id="XP_018998244.1">
    <property type="nucleotide sequence ID" value="XM_019133539.1"/>
</dbReference>
<dbReference type="OrthoDB" id="3358017at2759"/>
<dbReference type="PANTHER" id="PTHR31465:SF1">
    <property type="entry name" value="PROTEIN RTA1-RELATED"/>
    <property type="match status" value="1"/>
</dbReference>
<feature type="transmembrane region" description="Helical" evidence="5">
    <location>
        <begin position="55"/>
        <end position="73"/>
    </location>
</feature>
<comment type="subcellular location">
    <subcellularLocation>
        <location evidence="1">Membrane</location>
        <topology evidence="1">Multi-pass membrane protein</topology>
    </subcellularLocation>
</comment>
<organism evidence="7 8">
    <name type="scientific">Cryptococcus amylolentus CBS 6039</name>
    <dbReference type="NCBI Taxonomy" id="1295533"/>
    <lineage>
        <taxon>Eukaryota</taxon>
        <taxon>Fungi</taxon>
        <taxon>Dikarya</taxon>
        <taxon>Basidiomycota</taxon>
        <taxon>Agaricomycotina</taxon>
        <taxon>Tremellomycetes</taxon>
        <taxon>Tremellales</taxon>
        <taxon>Cryptococcaceae</taxon>
        <taxon>Cryptococcus</taxon>
    </lineage>
</organism>
<sequence length="348" mass="39112">MLNMSRRNMLLGVLATLCLLSVSQARKVDVECPADPYLSPSTDICNPLRYIPNRAINIAAAVLYFVVAAVLTFHSFRRKANYFLALVIGCWCEGIGLVLRVAFRSNPHSTGLYIVCYLFVVLSPCAFLAGDYILLGRLVSYLDAHERLRPLRAAKVSWIFIISDVVTFLIQAAGGGLSTAKDIDVAETGGHIFLAGIAIQMASFLFFSIAWVIFGVRTWKEDKALWNREGWKPLFWALGFTCICFLIRSIYRTIELSQGYIGYIAVHERYYLGLDCLPLLLGVATYMYFWPGKYLTFDPKPKKVKKEKKGKKSDVEQQLEEEVPMGQVGEGAIESRGVERIDRAGEKY</sequence>
<evidence type="ECO:0000256" key="2">
    <source>
        <dbReference type="ARBA" id="ARBA00022692"/>
    </source>
</evidence>
<keyword evidence="4 5" id="KW-0472">Membrane</keyword>
<keyword evidence="2 5" id="KW-0812">Transmembrane</keyword>
<dbReference type="GeneID" id="30151700"/>
<evidence type="ECO:0000256" key="4">
    <source>
        <dbReference type="ARBA" id="ARBA00023136"/>
    </source>
</evidence>
<evidence type="ECO:0000313" key="7">
    <source>
        <dbReference type="EMBL" id="ODN84441.1"/>
    </source>
</evidence>
<dbReference type="PANTHER" id="PTHR31465">
    <property type="entry name" value="PROTEIN RTA1-RELATED"/>
    <property type="match status" value="1"/>
</dbReference>
<feature type="transmembrane region" description="Helical" evidence="5">
    <location>
        <begin position="156"/>
        <end position="180"/>
    </location>
</feature>
<protein>
    <recommendedName>
        <fullName evidence="9">Integral membrane protein</fullName>
    </recommendedName>
</protein>
<feature type="transmembrane region" description="Helical" evidence="5">
    <location>
        <begin position="234"/>
        <end position="251"/>
    </location>
</feature>
<evidence type="ECO:0000313" key="8">
    <source>
        <dbReference type="Proteomes" id="UP000094065"/>
    </source>
</evidence>
<proteinExistence type="predicted"/>
<feature type="chain" id="PRO_5009129663" description="Integral membrane protein" evidence="6">
    <location>
        <begin position="26"/>
        <end position="348"/>
    </location>
</feature>
<feature type="transmembrane region" description="Helical" evidence="5">
    <location>
        <begin position="80"/>
        <end position="99"/>
    </location>
</feature>
<keyword evidence="3 5" id="KW-1133">Transmembrane helix</keyword>
<dbReference type="Proteomes" id="UP000094065">
    <property type="component" value="Unassembled WGS sequence"/>
</dbReference>
<gene>
    <name evidence="7" type="ORF">L202_00391</name>
</gene>
<evidence type="ECO:0000256" key="3">
    <source>
        <dbReference type="ARBA" id="ARBA00022989"/>
    </source>
</evidence>
<dbReference type="EMBL" id="AWGJ01000001">
    <property type="protein sequence ID" value="ODN84441.1"/>
    <property type="molecule type" value="Genomic_DNA"/>
</dbReference>
<dbReference type="GO" id="GO:0016020">
    <property type="term" value="C:membrane"/>
    <property type="evidence" value="ECO:0007669"/>
    <property type="project" value="UniProtKB-SubCell"/>
</dbReference>
<dbReference type="STRING" id="1295533.A0A1E3I9H9"/>